<gene>
    <name evidence="3" type="ORF">CO661_09325</name>
</gene>
<evidence type="ECO:0000313" key="4">
    <source>
        <dbReference type="Proteomes" id="UP000220353"/>
    </source>
</evidence>
<dbReference type="Proteomes" id="UP000220353">
    <property type="component" value="Unassembled WGS sequence"/>
</dbReference>
<evidence type="ECO:0008006" key="5">
    <source>
        <dbReference type="Google" id="ProtNLM"/>
    </source>
</evidence>
<organism evidence="3 4">
    <name type="scientific">Rhizobium fredii</name>
    <name type="common">Sinorhizobium fredii</name>
    <dbReference type="NCBI Taxonomy" id="380"/>
    <lineage>
        <taxon>Bacteria</taxon>
        <taxon>Pseudomonadati</taxon>
        <taxon>Pseudomonadota</taxon>
        <taxon>Alphaproteobacteria</taxon>
        <taxon>Hyphomicrobiales</taxon>
        <taxon>Rhizobiaceae</taxon>
        <taxon>Sinorhizobium/Ensifer group</taxon>
        <taxon>Sinorhizobium</taxon>
    </lineage>
</organism>
<evidence type="ECO:0000256" key="1">
    <source>
        <dbReference type="SAM" id="MobiDB-lite"/>
    </source>
</evidence>
<feature type="transmembrane region" description="Helical" evidence="2">
    <location>
        <begin position="94"/>
        <end position="116"/>
    </location>
</feature>
<feature type="region of interest" description="Disordered" evidence="1">
    <location>
        <begin position="1"/>
        <end position="56"/>
    </location>
</feature>
<protein>
    <recommendedName>
        <fullName evidence="5">Transmembrane protein</fullName>
    </recommendedName>
</protein>
<evidence type="ECO:0000256" key="2">
    <source>
        <dbReference type="SAM" id="Phobius"/>
    </source>
</evidence>
<comment type="caution">
    <text evidence="3">The sequence shown here is derived from an EMBL/GenBank/DDBJ whole genome shotgun (WGS) entry which is preliminary data.</text>
</comment>
<reference evidence="3 4" key="1">
    <citation type="submission" date="2017-09" db="EMBL/GenBank/DDBJ databases">
        <title>Comparative genomics of rhizobia isolated from Phaseolus vulgaris in China.</title>
        <authorList>
            <person name="Tong W."/>
        </authorList>
    </citation>
    <scope>NUCLEOTIDE SEQUENCE [LARGE SCALE GENOMIC DNA]</scope>
    <source>
        <strain evidence="3 4">PCH1</strain>
    </source>
</reference>
<proteinExistence type="predicted"/>
<evidence type="ECO:0000313" key="3">
    <source>
        <dbReference type="EMBL" id="PDT48071.1"/>
    </source>
</evidence>
<dbReference type="AlphaFoldDB" id="A0A2A6LZY1"/>
<sequence>MSKAPAMASNPAQLRGDIQRGRTGDKKPGFDPAAAPLETDGEAAGTPLDPEATREARVAQLHGKPVEVATEFGDAMRPFAAAESGQSSRPRLGLSLLISGVVLAATALVYAVAAGWI</sequence>
<keyword evidence="2" id="KW-1133">Transmembrane helix</keyword>
<keyword evidence="2" id="KW-0812">Transmembrane</keyword>
<feature type="compositionally biased region" description="Basic and acidic residues" evidence="1">
    <location>
        <begin position="17"/>
        <end position="29"/>
    </location>
</feature>
<dbReference type="RefSeq" id="WP_014329987.1">
    <property type="nucleotide sequence ID" value="NZ_JBGBZV010000002.1"/>
</dbReference>
<keyword evidence="2" id="KW-0472">Membrane</keyword>
<accession>A0A2A6LZY1</accession>
<name>A0A2A6LZY1_RHIFR</name>
<dbReference type="EMBL" id="NWTC01000006">
    <property type="protein sequence ID" value="PDT48071.1"/>
    <property type="molecule type" value="Genomic_DNA"/>
</dbReference>